<evidence type="ECO:0000313" key="19">
    <source>
        <dbReference type="EMBL" id="AEK87110.1"/>
    </source>
</evidence>
<dbReference type="Gene3D" id="3.40.50.300">
    <property type="entry name" value="P-loop containing nucleotide triphosphate hydrolases"/>
    <property type="match status" value="1"/>
</dbReference>
<dbReference type="SUPFAM" id="SSF51197">
    <property type="entry name" value="Clavaminate synthase-like"/>
    <property type="match status" value="1"/>
</dbReference>
<dbReference type="InterPro" id="IPR027417">
    <property type="entry name" value="P-loop_NTPase"/>
</dbReference>
<comment type="catalytic activity">
    <reaction evidence="13">
        <text>ATP + H2O = ADP + phosphate + H(+)</text>
        <dbReference type="Rhea" id="RHEA:13065"/>
        <dbReference type="ChEBI" id="CHEBI:15377"/>
        <dbReference type="ChEBI" id="CHEBI:15378"/>
        <dbReference type="ChEBI" id="CHEBI:30616"/>
        <dbReference type="ChEBI" id="CHEBI:43474"/>
        <dbReference type="ChEBI" id="CHEBI:456216"/>
        <dbReference type="EC" id="3.6.4.13"/>
    </reaction>
</comment>
<dbReference type="PROSITE" id="PS51743">
    <property type="entry name" value="ALPHAVIRUS_MT"/>
    <property type="match status" value="1"/>
</dbReference>
<dbReference type="GO" id="GO:0003724">
    <property type="term" value="F:RNA helicase activity"/>
    <property type="evidence" value="ECO:0007669"/>
    <property type="project" value="UniProtKB-EC"/>
</dbReference>
<dbReference type="SUPFAM" id="SSF52540">
    <property type="entry name" value="P-loop containing nucleoside triphosphate hydrolases"/>
    <property type="match status" value="1"/>
</dbReference>
<dbReference type="GO" id="GO:0003723">
    <property type="term" value="F:RNA binding"/>
    <property type="evidence" value="ECO:0007669"/>
    <property type="project" value="InterPro"/>
</dbReference>
<dbReference type="EMBL" id="HQ324250">
    <property type="protein sequence ID" value="AEK87110.1"/>
    <property type="molecule type" value="Genomic_RNA"/>
</dbReference>
<comment type="function">
    <text evidence="12">RNA replication. The central part of this protein possibly functions as an ATP-binding helicase.</text>
</comment>
<evidence type="ECO:0000256" key="2">
    <source>
        <dbReference type="ARBA" id="ARBA00012552"/>
    </source>
</evidence>
<dbReference type="InterPro" id="IPR002588">
    <property type="entry name" value="Alphavirus-like_MT_dom"/>
</dbReference>
<dbReference type="EC" id="3.6.4.13" evidence="2"/>
<dbReference type="GO" id="GO:0005524">
    <property type="term" value="F:ATP binding"/>
    <property type="evidence" value="ECO:0007669"/>
    <property type="project" value="UniProtKB-KW"/>
</dbReference>
<evidence type="ECO:0000256" key="6">
    <source>
        <dbReference type="ARBA" id="ARBA00022695"/>
    </source>
</evidence>
<proteinExistence type="predicted"/>
<feature type="domain" description="RdRp catalytic" evidence="15">
    <location>
        <begin position="1437"/>
        <end position="1544"/>
    </location>
</feature>
<keyword evidence="6" id="KW-0548">Nucleotidyltransferase</keyword>
<protein>
    <recommendedName>
        <fullName evidence="3">RNA replication protein</fullName>
        <ecNumber evidence="1">2.7.7.48</ecNumber>
        <ecNumber evidence="2">3.6.4.13</ecNumber>
    </recommendedName>
</protein>
<dbReference type="GO" id="GO:0016556">
    <property type="term" value="P:mRNA modification"/>
    <property type="evidence" value="ECO:0007669"/>
    <property type="project" value="InterPro"/>
</dbReference>
<reference evidence="19" key="1">
    <citation type="submission" date="2010-08" db="EMBL/GenBank/DDBJ databases">
        <title>Genome sequencing and computational analysis of an isolate of Indian citrus ringspot virus infecting sweet orange in India.</title>
        <authorList>
            <person name="Prabha K"/>
            <person name="Baranwal V.K."/>
        </authorList>
    </citation>
    <scope>NUCLEOTIDE SEQUENCE</scope>
    <source>
        <strain evidence="19">Pune</strain>
    </source>
</reference>
<dbReference type="InterPro" id="IPR027450">
    <property type="entry name" value="AlkB-like"/>
</dbReference>
<dbReference type="PROSITE" id="PS50507">
    <property type="entry name" value="RDRP_SSRNA_POS"/>
    <property type="match status" value="1"/>
</dbReference>
<feature type="region of interest" description="Disordered" evidence="14">
    <location>
        <begin position="753"/>
        <end position="779"/>
    </location>
</feature>
<organism evidence="19">
    <name type="scientific">Indian citrus ringspot virus</name>
    <dbReference type="NCBI Taxonomy" id="104664"/>
    <lineage>
        <taxon>Viruses</taxon>
        <taxon>Riboviria</taxon>
        <taxon>Orthornavirae</taxon>
        <taxon>Kitrinoviricota</taxon>
        <taxon>Alsuviricetes</taxon>
        <taxon>Tymovirales</taxon>
        <taxon>Alphaflexiviridae</taxon>
        <taxon>Potexvirus</taxon>
        <taxon>Mandarivirus</taxon>
        <taxon>Potexvirus citrindicum</taxon>
    </lineage>
</organism>
<feature type="compositionally biased region" description="Acidic residues" evidence="14">
    <location>
        <begin position="770"/>
        <end position="779"/>
    </location>
</feature>
<dbReference type="GO" id="GO:0008174">
    <property type="term" value="F:mRNA methyltransferase activity"/>
    <property type="evidence" value="ECO:0007669"/>
    <property type="project" value="UniProtKB-UniRule"/>
</dbReference>
<dbReference type="Pfam" id="PF01660">
    <property type="entry name" value="Vmethyltransf"/>
    <property type="match status" value="1"/>
</dbReference>
<feature type="domain" description="(+)RNA virus helicase C-terminal" evidence="17">
    <location>
        <begin position="910"/>
        <end position="1199"/>
    </location>
</feature>
<dbReference type="InterPro" id="IPR027351">
    <property type="entry name" value="(+)RNA_virus_helicase_core_dom"/>
</dbReference>
<evidence type="ECO:0000256" key="9">
    <source>
        <dbReference type="ARBA" id="ARBA00022806"/>
    </source>
</evidence>
<feature type="compositionally biased region" description="Polar residues" evidence="14">
    <location>
        <begin position="689"/>
        <end position="710"/>
    </location>
</feature>
<evidence type="ECO:0000256" key="10">
    <source>
        <dbReference type="ARBA" id="ARBA00022840"/>
    </source>
</evidence>
<feature type="domain" description="Fe2OG dioxygenase" evidence="16">
    <location>
        <begin position="574"/>
        <end position="665"/>
    </location>
</feature>
<keyword evidence="4 19" id="KW-0696">RNA-directed RNA polymerase</keyword>
<keyword evidence="10" id="KW-0067">ATP-binding</keyword>
<dbReference type="Gene3D" id="2.60.120.590">
    <property type="entry name" value="Alpha-ketoglutarate-dependent dioxygenase AlkB-like"/>
    <property type="match status" value="1"/>
</dbReference>
<keyword evidence="9" id="KW-0347">Helicase</keyword>
<feature type="region of interest" description="Disordered" evidence="14">
    <location>
        <begin position="678"/>
        <end position="721"/>
    </location>
</feature>
<accession>J7EPC0</accession>
<dbReference type="GO" id="GO:0003968">
    <property type="term" value="F:RNA-directed RNA polymerase activity"/>
    <property type="evidence" value="ECO:0007669"/>
    <property type="project" value="UniProtKB-KW"/>
</dbReference>
<evidence type="ECO:0000256" key="3">
    <source>
        <dbReference type="ARBA" id="ARBA00018318"/>
    </source>
</evidence>
<keyword evidence="11" id="KW-0693">Viral RNA replication</keyword>
<evidence type="ECO:0000256" key="1">
    <source>
        <dbReference type="ARBA" id="ARBA00012494"/>
    </source>
</evidence>
<evidence type="ECO:0000259" key="18">
    <source>
        <dbReference type="PROSITE" id="PS51743"/>
    </source>
</evidence>
<evidence type="ECO:0000256" key="12">
    <source>
        <dbReference type="ARBA" id="ARBA00025585"/>
    </source>
</evidence>
<dbReference type="CDD" id="cd23246">
    <property type="entry name" value="Alphaflexiviridae_RdRp"/>
    <property type="match status" value="1"/>
</dbReference>
<dbReference type="PROSITE" id="PS51471">
    <property type="entry name" value="FE2OG_OXY"/>
    <property type="match status" value="1"/>
</dbReference>
<dbReference type="Pfam" id="PF00978">
    <property type="entry name" value="RdRP_2"/>
    <property type="match status" value="1"/>
</dbReference>
<sequence length="1658" mass="187174">MATIRGAIDRITDTTVRTTLQEEACRQIRTELKNVEHVNRYAIPPDAADALEHLGIGTNPFSVKLHTHGACKAIENQLLYVVGTLLPKERVTMLFLKKSKLNFMKRCPKFQDIFLNQHIEPRDVSRYCDFNVQSTSTSIPTHTAYISDTLHFMDRKDLVRLFINSPNLDTLYATIVLPVEAAYRQPSRYPDLYQINYDFDGFQYIPGGHGGGAYHHEFNHLEWLDVGHIHWRGPDNKDVQLTITAQMIESLGANHLFCFRRGNLRTPRVRTFGRDTQVLLPKIFRPVDKNFNRAIPLTLANKMLLYAKSINTVTFRDVVAKTRQLMKDKELETYTGADLLHMANYFFVVGALSGVNSYDQMLGLSAWEACTMALKNTVTNLWERITGKREFGKLLEALEWETFTYSRQVTRKYVGGTPARLPLPDIADQEEIFAQQEALDALTSGATKITTHHLMSAAARRSTEGPTMPTPSTRVPPTQSPKHAIDEVASRALVTKLQKNKRVYIQDDGPEYIMGHMAEVPAWYLEQDETTTRPRNRCAWFFGPPTYRYGHNDIEYHTTEYYPWVERIGNIFGKFDTCLAQTYDQGARIGYHADDEDCYDKDVTVATVNLTGNATFSLKTATGTRTWKLKPGDFIVLKSGAQGCTKHAISDCTTNRTSLTFRWQARPCPSQLRRVVNLGNVNNPKGKSKVQQWTPKTGNSDSPRLTQTPNNPTPKDVPVVSPKLADATAPTIRAVPENGAHTNMACVELTDLPETTTTHRPGKEPINDLTDSEPETESEQTENLVLNRFIQDLPTTSTRAWASETDSICSFQAEALGPSSVEALPWHEHLELINSLGFTGLERQHGPDNNLIWPITHYRTLPKSKSIEAPTDLVELLDTIDRHPTDVPYSKTRASAFGSDVKNLRIGALVKNQDKQWRASLALLCVENEHVLPTTVIHGAGGSGKSHLLQQWVSSTERGNVVVILPTIELLRDWLNKCPTAPKDSFKTFEKALVQNSAPVVIMDDYSKLPPGYIEAYVALKGQCKLLVLTGDPRQSHYHEENPEALISTLDPATDYFSKYCTYNINATHRNATTFANALGVYSERKLPVSVTCSSYQKSGWPTLVPSILKKTALNDMGQRSLTYAGCQGLTTPKVQIVLDNATPLCSEQVMYTALSRVVDQIHFFNTGPNHSDYWEKMNATPFLKTFIDHTREENLKEHQPAEPTVREHTPATHFPPANEALALEPWVEPLTDKHSRELHHKALGHSNCVQTDNPVVQLFPHQQAKDETLFWKTIDARIKITTPEENVRNFNMASDIGDILFLNYKEAMCLPADPIPFQQSLWDSCQAEVQQTYLNKPLAALANAAQRQDPDFDSNKIQLFLKSQWVKKVEKLGCLKIKPGQTIASFMQQTVMLYGTMARYMRRIRTSLSPSHIMINCETNPTQISSWVRENWDFSGQSHENDFEAFDQSQDANMLQFELIKAKFHSIPEEIVAGYKHLKCHAHIFLGTIAIMRLSGEGPTFDANTECSIAYNHTRYFVPKGCAQLYAGDDAACAAPLSEKPSFQHISPELSLKSKAKIRSQTKGDYATFCGWLITPKGFIKNPTQLYASWLLAKHNKDLQDVARNYALDLRIAYQLKDELYELLSPEELDHHQLLVREMVKHKMGHLLNLPEGFKQT</sequence>
<dbReference type="SUPFAM" id="SSF56672">
    <property type="entry name" value="DNA/RNA polymerases"/>
    <property type="match status" value="1"/>
</dbReference>
<dbReference type="GO" id="GO:0039694">
    <property type="term" value="P:viral RNA genome replication"/>
    <property type="evidence" value="ECO:0007669"/>
    <property type="project" value="InterPro"/>
</dbReference>
<evidence type="ECO:0000256" key="14">
    <source>
        <dbReference type="SAM" id="MobiDB-lite"/>
    </source>
</evidence>
<evidence type="ECO:0000256" key="5">
    <source>
        <dbReference type="ARBA" id="ARBA00022679"/>
    </source>
</evidence>
<dbReference type="InterPro" id="IPR005123">
    <property type="entry name" value="Oxoglu/Fe-dep_dioxygenase_dom"/>
</dbReference>
<evidence type="ECO:0000259" key="16">
    <source>
        <dbReference type="PROSITE" id="PS51471"/>
    </source>
</evidence>
<evidence type="ECO:0000259" key="15">
    <source>
        <dbReference type="PROSITE" id="PS50507"/>
    </source>
</evidence>
<keyword evidence="5" id="KW-0808">Transferase</keyword>
<evidence type="ECO:0000256" key="7">
    <source>
        <dbReference type="ARBA" id="ARBA00022741"/>
    </source>
</evidence>
<dbReference type="GO" id="GO:0006396">
    <property type="term" value="P:RNA processing"/>
    <property type="evidence" value="ECO:0007669"/>
    <property type="project" value="InterPro"/>
</dbReference>
<dbReference type="GO" id="GO:0006351">
    <property type="term" value="P:DNA-templated transcription"/>
    <property type="evidence" value="ECO:0007669"/>
    <property type="project" value="InterPro"/>
</dbReference>
<evidence type="ECO:0000256" key="8">
    <source>
        <dbReference type="ARBA" id="ARBA00022801"/>
    </source>
</evidence>
<keyword evidence="8" id="KW-0378">Hydrolase</keyword>
<evidence type="ECO:0000256" key="4">
    <source>
        <dbReference type="ARBA" id="ARBA00022484"/>
    </source>
</evidence>
<dbReference type="GO" id="GO:0016787">
    <property type="term" value="F:hydrolase activity"/>
    <property type="evidence" value="ECO:0007669"/>
    <property type="project" value="UniProtKB-KW"/>
</dbReference>
<feature type="domain" description="Alphavirus-like MT" evidence="18">
    <location>
        <begin position="59"/>
        <end position="224"/>
    </location>
</feature>
<evidence type="ECO:0000256" key="13">
    <source>
        <dbReference type="ARBA" id="ARBA00047984"/>
    </source>
</evidence>
<dbReference type="InterPro" id="IPR037151">
    <property type="entry name" value="AlkB-like_sf"/>
</dbReference>
<dbReference type="Pfam" id="PF01443">
    <property type="entry name" value="Viral_helicase1"/>
    <property type="match status" value="1"/>
</dbReference>
<dbReference type="InterPro" id="IPR043502">
    <property type="entry name" value="DNA/RNA_pol_sf"/>
</dbReference>
<feature type="region of interest" description="Disordered" evidence="14">
    <location>
        <begin position="459"/>
        <end position="481"/>
    </location>
</feature>
<feature type="compositionally biased region" description="Polar residues" evidence="14">
    <location>
        <begin position="470"/>
        <end position="481"/>
    </location>
</feature>
<evidence type="ECO:0000259" key="17">
    <source>
        <dbReference type="PROSITE" id="PS51657"/>
    </source>
</evidence>
<dbReference type="InterPro" id="IPR007094">
    <property type="entry name" value="RNA-dir_pol_PSvirus"/>
</dbReference>
<dbReference type="Pfam" id="PF13532">
    <property type="entry name" value="2OG-FeII_Oxy_2"/>
    <property type="match status" value="1"/>
</dbReference>
<evidence type="ECO:0000256" key="11">
    <source>
        <dbReference type="ARBA" id="ARBA00022953"/>
    </source>
</evidence>
<dbReference type="InterPro" id="IPR001788">
    <property type="entry name" value="RNA-dep_RNA_pol_alsuvir"/>
</dbReference>
<dbReference type="EC" id="2.7.7.48" evidence="1"/>
<name>J7EPC0_9VIRU</name>
<dbReference type="PROSITE" id="PS51657">
    <property type="entry name" value="PSRV_HELICASE"/>
    <property type="match status" value="1"/>
</dbReference>
<keyword evidence="7" id="KW-0547">Nucleotide-binding</keyword>